<evidence type="ECO:0000313" key="2">
    <source>
        <dbReference type="Proteomes" id="UP001219518"/>
    </source>
</evidence>
<protein>
    <submittedName>
        <fullName evidence="1">Membrane-anchored ubiquitin-fold protein 5</fullName>
    </submittedName>
</protein>
<organism evidence="1 2">
    <name type="scientific">Frankliniella fusca</name>
    <dbReference type="NCBI Taxonomy" id="407009"/>
    <lineage>
        <taxon>Eukaryota</taxon>
        <taxon>Metazoa</taxon>
        <taxon>Ecdysozoa</taxon>
        <taxon>Arthropoda</taxon>
        <taxon>Hexapoda</taxon>
        <taxon>Insecta</taxon>
        <taxon>Pterygota</taxon>
        <taxon>Neoptera</taxon>
        <taxon>Paraneoptera</taxon>
        <taxon>Thysanoptera</taxon>
        <taxon>Terebrantia</taxon>
        <taxon>Thripoidea</taxon>
        <taxon>Thripidae</taxon>
        <taxon>Frankliniella</taxon>
    </lineage>
</organism>
<name>A0AAE1HRA7_9NEOP</name>
<reference evidence="1" key="1">
    <citation type="submission" date="2021-07" db="EMBL/GenBank/DDBJ databases">
        <authorList>
            <person name="Catto M.A."/>
            <person name="Jacobson A."/>
            <person name="Kennedy G."/>
            <person name="Labadie P."/>
            <person name="Hunt B.G."/>
            <person name="Srinivasan R."/>
        </authorList>
    </citation>
    <scope>NUCLEOTIDE SEQUENCE</scope>
    <source>
        <strain evidence="1">PL_HMW_Pooled</strain>
        <tissue evidence="1">Head</tissue>
    </source>
</reference>
<evidence type="ECO:0000313" key="1">
    <source>
        <dbReference type="EMBL" id="KAK3925366.1"/>
    </source>
</evidence>
<accession>A0AAE1HRA7</accession>
<keyword evidence="2" id="KW-1185">Reference proteome</keyword>
<sequence length="149" mass="15458">MKCAVPFQRNSEYHSVPWKLSPPLSTRALGLRASWPCTAAATRASPPMQRSPALHSLALGETGSKRAWKSLRWTICRRSGPAASARTVCGGAACSGRASSSSASSAVTVTSVPGIVTSVTAPPPVTASSSSSPFLRELPPLSLHIVCCI</sequence>
<reference evidence="1" key="2">
    <citation type="journal article" date="2023" name="BMC Genomics">
        <title>Pest status, molecular evolution, and epigenetic factors derived from the genome assembly of Frankliniella fusca, a thysanopteran phytovirus vector.</title>
        <authorList>
            <person name="Catto M.A."/>
            <person name="Labadie P.E."/>
            <person name="Jacobson A.L."/>
            <person name="Kennedy G.G."/>
            <person name="Srinivasan R."/>
            <person name="Hunt B.G."/>
        </authorList>
    </citation>
    <scope>NUCLEOTIDE SEQUENCE</scope>
    <source>
        <strain evidence="1">PL_HMW_Pooled</strain>
    </source>
</reference>
<proteinExistence type="predicted"/>
<gene>
    <name evidence="1" type="ORF">KUF71_013573</name>
</gene>
<dbReference type="AlphaFoldDB" id="A0AAE1HRA7"/>
<comment type="caution">
    <text evidence="1">The sequence shown here is derived from an EMBL/GenBank/DDBJ whole genome shotgun (WGS) entry which is preliminary data.</text>
</comment>
<dbReference type="EMBL" id="JAHWGI010001227">
    <property type="protein sequence ID" value="KAK3925366.1"/>
    <property type="molecule type" value="Genomic_DNA"/>
</dbReference>
<dbReference type="Proteomes" id="UP001219518">
    <property type="component" value="Unassembled WGS sequence"/>
</dbReference>